<gene>
    <name evidence="8" type="ORF">UFOPK3522_01732</name>
    <name evidence="9" type="ORF">UFOPK4175_00550</name>
</gene>
<evidence type="ECO:0000256" key="6">
    <source>
        <dbReference type="ARBA" id="ARBA00048539"/>
    </source>
</evidence>
<evidence type="ECO:0000313" key="8">
    <source>
        <dbReference type="EMBL" id="CAB4347552.1"/>
    </source>
</evidence>
<reference evidence="9" key="1">
    <citation type="submission" date="2020-05" db="EMBL/GenBank/DDBJ databases">
        <authorList>
            <person name="Chiriac C."/>
            <person name="Salcher M."/>
            <person name="Ghai R."/>
            <person name="Kavagutti S V."/>
        </authorList>
    </citation>
    <scope>NUCLEOTIDE SEQUENCE</scope>
</reference>
<dbReference type="GO" id="GO:0005524">
    <property type="term" value="F:ATP binding"/>
    <property type="evidence" value="ECO:0007669"/>
    <property type="project" value="UniProtKB-KW"/>
</dbReference>
<keyword evidence="3" id="KW-0819">tRNA processing</keyword>
<dbReference type="Gene3D" id="3.40.50.620">
    <property type="entry name" value="HUPs"/>
    <property type="match status" value="1"/>
</dbReference>
<organism evidence="9">
    <name type="scientific">freshwater metagenome</name>
    <dbReference type="NCBI Taxonomy" id="449393"/>
    <lineage>
        <taxon>unclassified sequences</taxon>
        <taxon>metagenomes</taxon>
        <taxon>ecological metagenomes</taxon>
    </lineage>
</organism>
<dbReference type="SUPFAM" id="SSF82829">
    <property type="entry name" value="MesJ substrate recognition domain-like"/>
    <property type="match status" value="1"/>
</dbReference>
<feature type="domain" description="tRNA(Ile)-lysidine/2-thiocytidine synthase N-terminal" evidence="7">
    <location>
        <begin position="26"/>
        <end position="198"/>
    </location>
</feature>
<dbReference type="EMBL" id="CAFBPX010000075">
    <property type="protein sequence ID" value="CAB5033081.1"/>
    <property type="molecule type" value="Genomic_DNA"/>
</dbReference>
<evidence type="ECO:0000256" key="2">
    <source>
        <dbReference type="ARBA" id="ARBA00022598"/>
    </source>
</evidence>
<comment type="catalytic activity">
    <reaction evidence="6">
        <text>cytidine(34) in tRNA(Ile2) + L-lysine + ATP = lysidine(34) in tRNA(Ile2) + AMP + diphosphate + H(+)</text>
        <dbReference type="Rhea" id="RHEA:43744"/>
        <dbReference type="Rhea" id="RHEA-COMP:10625"/>
        <dbReference type="Rhea" id="RHEA-COMP:10670"/>
        <dbReference type="ChEBI" id="CHEBI:15378"/>
        <dbReference type="ChEBI" id="CHEBI:30616"/>
        <dbReference type="ChEBI" id="CHEBI:32551"/>
        <dbReference type="ChEBI" id="CHEBI:33019"/>
        <dbReference type="ChEBI" id="CHEBI:82748"/>
        <dbReference type="ChEBI" id="CHEBI:83665"/>
        <dbReference type="ChEBI" id="CHEBI:456215"/>
        <dbReference type="EC" id="6.3.4.19"/>
    </reaction>
</comment>
<dbReference type="GO" id="GO:0032267">
    <property type="term" value="F:tRNA(Ile)-lysidine synthase activity"/>
    <property type="evidence" value="ECO:0007669"/>
    <property type="project" value="UniProtKB-EC"/>
</dbReference>
<dbReference type="EMBL" id="CAESAO010000231">
    <property type="protein sequence ID" value="CAB4347552.1"/>
    <property type="molecule type" value="Genomic_DNA"/>
</dbReference>
<keyword evidence="2" id="KW-0436">Ligase</keyword>
<dbReference type="AlphaFoldDB" id="A0A6J7RW61"/>
<sequence>MTAAPSTYELLERVRSGGLLEPGQRVVVCLSGGRDSVCLLDLAVEICGSANVSALHVNYGLRDEAVGDEQLCRELCQSFGVELTVESVSAPRGGNLQAWARDVRYGVGARLASSADARLAAGHTASDQVETVLYRLAASPGRRSLVGMPDERGLLIRPLLRARFTRDETAAWCKERGLEWREDASNETDKYARGRIRGQVLPALRSVHPATDENILQSAELLRDEAEVLEIVVDTALAGKSEISTAHLAALPPALARLIVRRLAEQATGSLCPQAASRLGELLELGAADGHSAALDIGGGARAVVKNGALRFERSPQRKARRPVEG</sequence>
<dbReference type="HAMAP" id="MF_01161">
    <property type="entry name" value="tRNA_Ile_lys_synt"/>
    <property type="match status" value="1"/>
</dbReference>
<evidence type="ECO:0000256" key="4">
    <source>
        <dbReference type="ARBA" id="ARBA00022741"/>
    </source>
</evidence>
<name>A0A6J7RW61_9ZZZZ</name>
<dbReference type="PANTHER" id="PTHR43033">
    <property type="entry name" value="TRNA(ILE)-LYSIDINE SYNTHASE-RELATED"/>
    <property type="match status" value="1"/>
</dbReference>
<evidence type="ECO:0000256" key="3">
    <source>
        <dbReference type="ARBA" id="ARBA00022694"/>
    </source>
</evidence>
<keyword evidence="5" id="KW-0067">ATP-binding</keyword>
<dbReference type="PANTHER" id="PTHR43033:SF1">
    <property type="entry name" value="TRNA(ILE)-LYSIDINE SYNTHASE-RELATED"/>
    <property type="match status" value="1"/>
</dbReference>
<dbReference type="InterPro" id="IPR011063">
    <property type="entry name" value="TilS/TtcA_N"/>
</dbReference>
<evidence type="ECO:0000256" key="1">
    <source>
        <dbReference type="ARBA" id="ARBA00013267"/>
    </source>
</evidence>
<dbReference type="Pfam" id="PF01171">
    <property type="entry name" value="ATP_bind_3"/>
    <property type="match status" value="1"/>
</dbReference>
<dbReference type="SUPFAM" id="SSF52402">
    <property type="entry name" value="Adenine nucleotide alpha hydrolases-like"/>
    <property type="match status" value="1"/>
</dbReference>
<dbReference type="EC" id="6.3.4.19" evidence="1"/>
<protein>
    <recommendedName>
        <fullName evidence="1">tRNA(Ile)-lysidine synthetase</fullName>
        <ecNumber evidence="1">6.3.4.19</ecNumber>
    </recommendedName>
</protein>
<dbReference type="NCBIfam" id="TIGR02432">
    <property type="entry name" value="lysidine_TilS_N"/>
    <property type="match status" value="1"/>
</dbReference>
<proteinExistence type="inferred from homology"/>
<dbReference type="InterPro" id="IPR012795">
    <property type="entry name" value="tRNA_Ile_lys_synt_N"/>
</dbReference>
<evidence type="ECO:0000259" key="7">
    <source>
        <dbReference type="Pfam" id="PF01171"/>
    </source>
</evidence>
<dbReference type="CDD" id="cd01992">
    <property type="entry name" value="TilS_N"/>
    <property type="match status" value="1"/>
</dbReference>
<keyword evidence="4" id="KW-0547">Nucleotide-binding</keyword>
<accession>A0A6J7RW61</accession>
<evidence type="ECO:0000256" key="5">
    <source>
        <dbReference type="ARBA" id="ARBA00022840"/>
    </source>
</evidence>
<dbReference type="InterPro" id="IPR012094">
    <property type="entry name" value="tRNA_Ile_lys_synt"/>
</dbReference>
<dbReference type="GO" id="GO:0008033">
    <property type="term" value="P:tRNA processing"/>
    <property type="evidence" value="ECO:0007669"/>
    <property type="project" value="UniProtKB-KW"/>
</dbReference>
<dbReference type="InterPro" id="IPR014729">
    <property type="entry name" value="Rossmann-like_a/b/a_fold"/>
</dbReference>
<evidence type="ECO:0000313" key="9">
    <source>
        <dbReference type="EMBL" id="CAB5033081.1"/>
    </source>
</evidence>